<reference evidence="2 3" key="1">
    <citation type="submission" date="2019-03" db="EMBL/GenBank/DDBJ databases">
        <title>Draft genome sequences of novel Actinobacteria.</title>
        <authorList>
            <person name="Sahin N."/>
            <person name="Ay H."/>
            <person name="Saygin H."/>
        </authorList>
    </citation>
    <scope>NUCLEOTIDE SEQUENCE [LARGE SCALE GENOMIC DNA]</scope>
    <source>
        <strain evidence="2 3">5K138</strain>
    </source>
</reference>
<evidence type="ECO:0000313" key="3">
    <source>
        <dbReference type="Proteomes" id="UP000294739"/>
    </source>
</evidence>
<feature type="region of interest" description="Disordered" evidence="1">
    <location>
        <begin position="1"/>
        <end position="58"/>
    </location>
</feature>
<evidence type="ECO:0000313" key="2">
    <source>
        <dbReference type="EMBL" id="TDE02423.1"/>
    </source>
</evidence>
<dbReference type="InParanoid" id="A0A4R5CX78"/>
<name>A0A4R5CX78_9ACTN</name>
<feature type="region of interest" description="Disordered" evidence="1">
    <location>
        <begin position="77"/>
        <end position="117"/>
    </location>
</feature>
<gene>
    <name evidence="2" type="ORF">E1269_21755</name>
</gene>
<sequence>MGPREVPARRREQQQAADTQRDQRLSRAASRGAGCAHRSQGECQTTPPGAENGSKRSSFSTTICVLEALLARERARGVPPDVTEARPRGRNTSWIAGCSGGSRPVERSSAIVGSAPA</sequence>
<dbReference type="EMBL" id="SMKZ01000036">
    <property type="protein sequence ID" value="TDE02423.1"/>
    <property type="molecule type" value="Genomic_DNA"/>
</dbReference>
<dbReference type="OrthoDB" id="370326at2"/>
<dbReference type="Proteomes" id="UP000294739">
    <property type="component" value="Unassembled WGS sequence"/>
</dbReference>
<protein>
    <submittedName>
        <fullName evidence="2">Uncharacterized protein</fullName>
    </submittedName>
</protein>
<accession>A0A4R5CX78</accession>
<keyword evidence="3" id="KW-1185">Reference proteome</keyword>
<feature type="compositionally biased region" description="Basic and acidic residues" evidence="1">
    <location>
        <begin position="1"/>
        <end position="25"/>
    </location>
</feature>
<dbReference type="AlphaFoldDB" id="A0A4R5CX78"/>
<evidence type="ECO:0000256" key="1">
    <source>
        <dbReference type="SAM" id="MobiDB-lite"/>
    </source>
</evidence>
<comment type="caution">
    <text evidence="2">The sequence shown here is derived from an EMBL/GenBank/DDBJ whole genome shotgun (WGS) entry which is preliminary data.</text>
</comment>
<organism evidence="2 3">
    <name type="scientific">Jiangella asiatica</name>
    <dbReference type="NCBI Taxonomy" id="2530372"/>
    <lineage>
        <taxon>Bacteria</taxon>
        <taxon>Bacillati</taxon>
        <taxon>Actinomycetota</taxon>
        <taxon>Actinomycetes</taxon>
        <taxon>Jiangellales</taxon>
        <taxon>Jiangellaceae</taxon>
        <taxon>Jiangella</taxon>
    </lineage>
</organism>
<proteinExistence type="predicted"/>